<feature type="domain" description="DUF4113" evidence="2">
    <location>
        <begin position="87"/>
        <end position="138"/>
    </location>
</feature>
<proteinExistence type="predicted"/>
<gene>
    <name evidence="3" type="ORF">AAIK43_18310</name>
</gene>
<evidence type="ECO:0000259" key="1">
    <source>
        <dbReference type="Pfam" id="PF11799"/>
    </source>
</evidence>
<accession>A0ABZ3FUE3</accession>
<dbReference type="InterPro" id="IPR025188">
    <property type="entry name" value="DUF4113"/>
</dbReference>
<evidence type="ECO:0000313" key="3">
    <source>
        <dbReference type="EMBL" id="XAN13367.1"/>
    </source>
</evidence>
<dbReference type="EMBL" id="CP154792">
    <property type="protein sequence ID" value="XAN13367.1"/>
    <property type="molecule type" value="Genomic_DNA"/>
</dbReference>
<reference evidence="3 4" key="1">
    <citation type="submission" date="2024-05" db="EMBL/GenBank/DDBJ databases">
        <title>Achromobacter denitrificans. BP1, complete genome.</title>
        <authorList>
            <person name="Zhang B."/>
        </authorList>
    </citation>
    <scope>NUCLEOTIDE SEQUENCE [LARGE SCALE GENOMIC DNA]</scope>
    <source>
        <strain evidence="3 4">BP1</strain>
    </source>
</reference>
<sequence length="141" mass="15424">MVNQVMVLAHTSPFKPVARFSRNCVVPLPAPTGDTRQIVGAAVAGVRRMFEPGYQLSKAGVILLDLQPEGVHQGMLDLGDLQEDQTALMSALDEMNRRYGRGTISVASGGTPQDTRGWHMRQERKTPSYTTSWAELAVART</sequence>
<keyword evidence="4" id="KW-1185">Reference proteome</keyword>
<dbReference type="Proteomes" id="UP001446337">
    <property type="component" value="Chromosome"/>
</dbReference>
<organism evidence="3 4">
    <name type="scientific">Achromobacter denitrificans</name>
    <name type="common">Alcaligenes denitrificans</name>
    <dbReference type="NCBI Taxonomy" id="32002"/>
    <lineage>
        <taxon>Bacteria</taxon>
        <taxon>Pseudomonadati</taxon>
        <taxon>Pseudomonadota</taxon>
        <taxon>Betaproteobacteria</taxon>
        <taxon>Burkholderiales</taxon>
        <taxon>Alcaligenaceae</taxon>
        <taxon>Achromobacter</taxon>
    </lineage>
</organism>
<evidence type="ECO:0000313" key="4">
    <source>
        <dbReference type="Proteomes" id="UP001446337"/>
    </source>
</evidence>
<dbReference type="Pfam" id="PF13438">
    <property type="entry name" value="DUF4113"/>
    <property type="match status" value="1"/>
</dbReference>
<protein>
    <submittedName>
        <fullName evidence="3">DUF4113 domain-containing protein</fullName>
    </submittedName>
</protein>
<dbReference type="Pfam" id="PF11799">
    <property type="entry name" value="IMS_C"/>
    <property type="match status" value="1"/>
</dbReference>
<name>A0ABZ3FUE3_ACHDE</name>
<dbReference type="InterPro" id="IPR017961">
    <property type="entry name" value="DNA_pol_Y-fam_little_finger"/>
</dbReference>
<evidence type="ECO:0000259" key="2">
    <source>
        <dbReference type="Pfam" id="PF13438"/>
    </source>
</evidence>
<feature type="domain" description="DNA polymerase Y-family little finger" evidence="1">
    <location>
        <begin position="4"/>
        <end position="75"/>
    </location>
</feature>
<dbReference type="RefSeq" id="WP_343498435.1">
    <property type="nucleotide sequence ID" value="NZ_CP154792.1"/>
</dbReference>